<keyword evidence="1" id="KW-0472">Membrane</keyword>
<keyword evidence="1" id="KW-1133">Transmembrane helix</keyword>
<dbReference type="Gene3D" id="1.20.1250.20">
    <property type="entry name" value="MFS general substrate transporter like domains"/>
    <property type="match status" value="1"/>
</dbReference>
<gene>
    <name evidence="3" type="ORF">UFOPK3472_00553</name>
</gene>
<feature type="transmembrane region" description="Helical" evidence="1">
    <location>
        <begin position="168"/>
        <end position="188"/>
    </location>
</feature>
<evidence type="ECO:0000259" key="2">
    <source>
        <dbReference type="PROSITE" id="PS50850"/>
    </source>
</evidence>
<feature type="transmembrane region" description="Helical" evidence="1">
    <location>
        <begin position="220"/>
        <end position="241"/>
    </location>
</feature>
<dbReference type="SUPFAM" id="SSF103473">
    <property type="entry name" value="MFS general substrate transporter"/>
    <property type="match status" value="1"/>
</dbReference>
<name>A0A6J7EGZ3_9ZZZZ</name>
<feature type="transmembrane region" description="Helical" evidence="1">
    <location>
        <begin position="105"/>
        <end position="126"/>
    </location>
</feature>
<dbReference type="PANTHER" id="PTHR42910">
    <property type="entry name" value="TRANSPORTER SCO4007-RELATED"/>
    <property type="match status" value="1"/>
</dbReference>
<feature type="transmembrane region" description="Helical" evidence="1">
    <location>
        <begin position="367"/>
        <end position="387"/>
    </location>
</feature>
<keyword evidence="1" id="KW-0812">Transmembrane</keyword>
<dbReference type="EMBL" id="CAFBLX010000023">
    <property type="protein sequence ID" value="CAB4880354.1"/>
    <property type="molecule type" value="Genomic_DNA"/>
</dbReference>
<feature type="transmembrane region" description="Helical" evidence="1">
    <location>
        <begin position="341"/>
        <end position="361"/>
    </location>
</feature>
<dbReference type="PROSITE" id="PS50850">
    <property type="entry name" value="MFS"/>
    <property type="match status" value="1"/>
</dbReference>
<protein>
    <submittedName>
        <fullName evidence="3">Unannotated protein</fullName>
    </submittedName>
</protein>
<feature type="transmembrane region" description="Helical" evidence="1">
    <location>
        <begin position="247"/>
        <end position="270"/>
    </location>
</feature>
<sequence length="415" mass="42928">MKTASTSRTGVSTPVVALMAIATGLSAGGNYLNQPLLDLIATEFDVSETAAATSVTVAQISYALGLLLIVPLGDVVDRRTLSVGLMILAATGQAITGFAPGLSWLLVGTAIAGLFSVAAQVIVPFAASMAHPEQAGRIVGVVMGGLLTGILLARSISGLLSSVTGWQGVYRVAAVLMLIAAVGLWRVLPRNTVTADVTYGSALVSMIRLVRTHPRLRTRAVLGGLGFASVSTVFATMTLLLSSRFGFGAVQIGLIGLAGVGGALMASVAGRLADRGLVQWASGTCAVLLIALWPMFAVGGHYWVVFVVAFVLLDLALQGVHVSNQHIVYALEPAARARINSVYMTTYFVGASAGSAVGTLAWKHFEWAGVCAAGAVFAVAALLVWLLDLQVDARRRRDNTCGTPGGSEPTMVNSH</sequence>
<dbReference type="CDD" id="cd17324">
    <property type="entry name" value="MFS_NepI_like"/>
    <property type="match status" value="1"/>
</dbReference>
<reference evidence="3" key="1">
    <citation type="submission" date="2020-05" db="EMBL/GenBank/DDBJ databases">
        <authorList>
            <person name="Chiriac C."/>
            <person name="Salcher M."/>
            <person name="Ghai R."/>
            <person name="Kavagutti S V."/>
        </authorList>
    </citation>
    <scope>NUCLEOTIDE SEQUENCE</scope>
</reference>
<feature type="transmembrane region" description="Helical" evidence="1">
    <location>
        <begin position="302"/>
        <end position="320"/>
    </location>
</feature>
<feature type="transmembrane region" description="Helical" evidence="1">
    <location>
        <begin position="50"/>
        <end position="69"/>
    </location>
</feature>
<feature type="transmembrane region" description="Helical" evidence="1">
    <location>
        <begin position="277"/>
        <end position="296"/>
    </location>
</feature>
<dbReference type="InterPro" id="IPR020846">
    <property type="entry name" value="MFS_dom"/>
</dbReference>
<proteinExistence type="predicted"/>
<organism evidence="3">
    <name type="scientific">freshwater metagenome</name>
    <dbReference type="NCBI Taxonomy" id="449393"/>
    <lineage>
        <taxon>unclassified sequences</taxon>
        <taxon>metagenomes</taxon>
        <taxon>ecological metagenomes</taxon>
    </lineage>
</organism>
<feature type="transmembrane region" description="Helical" evidence="1">
    <location>
        <begin position="81"/>
        <end position="99"/>
    </location>
</feature>
<feature type="domain" description="Major facilitator superfamily (MFS) profile" evidence="2">
    <location>
        <begin position="12"/>
        <end position="392"/>
    </location>
</feature>
<dbReference type="Pfam" id="PF07690">
    <property type="entry name" value="MFS_1"/>
    <property type="match status" value="1"/>
</dbReference>
<accession>A0A6J7EGZ3</accession>
<dbReference type="InterPro" id="IPR036259">
    <property type="entry name" value="MFS_trans_sf"/>
</dbReference>
<dbReference type="GO" id="GO:0022857">
    <property type="term" value="F:transmembrane transporter activity"/>
    <property type="evidence" value="ECO:0007669"/>
    <property type="project" value="InterPro"/>
</dbReference>
<evidence type="ECO:0000256" key="1">
    <source>
        <dbReference type="SAM" id="Phobius"/>
    </source>
</evidence>
<feature type="transmembrane region" description="Helical" evidence="1">
    <location>
        <begin position="138"/>
        <end position="156"/>
    </location>
</feature>
<evidence type="ECO:0000313" key="3">
    <source>
        <dbReference type="EMBL" id="CAB4880354.1"/>
    </source>
</evidence>
<dbReference type="AlphaFoldDB" id="A0A6J7EGZ3"/>
<dbReference type="PANTHER" id="PTHR42910:SF1">
    <property type="entry name" value="MAJOR FACILITATOR SUPERFAMILY (MFS) PROFILE DOMAIN-CONTAINING PROTEIN"/>
    <property type="match status" value="1"/>
</dbReference>
<dbReference type="InterPro" id="IPR011701">
    <property type="entry name" value="MFS"/>
</dbReference>